<dbReference type="AlphaFoldDB" id="A0A915CQC9"/>
<evidence type="ECO:0000313" key="9">
    <source>
        <dbReference type="WBParaSite" id="jg11518.1"/>
    </source>
</evidence>
<dbReference type="InterPro" id="IPR022776">
    <property type="entry name" value="TRM13/UPF0224_CHHC_Znf_dom"/>
</dbReference>
<dbReference type="Pfam" id="PF05253">
    <property type="entry name" value="zf-U11-48K"/>
    <property type="match status" value="1"/>
</dbReference>
<dbReference type="GO" id="GO:0008033">
    <property type="term" value="P:tRNA processing"/>
    <property type="evidence" value="ECO:0007669"/>
    <property type="project" value="InterPro"/>
</dbReference>
<dbReference type="GO" id="GO:0008168">
    <property type="term" value="F:methyltransferase activity"/>
    <property type="evidence" value="ECO:0007669"/>
    <property type="project" value="InterPro"/>
</dbReference>
<dbReference type="InterPro" id="IPR015943">
    <property type="entry name" value="WD40/YVTN_repeat-like_dom_sf"/>
</dbReference>
<reference evidence="9" key="1">
    <citation type="submission" date="2022-11" db="UniProtKB">
        <authorList>
            <consortium name="WormBaseParasite"/>
        </authorList>
    </citation>
    <scope>IDENTIFICATION</scope>
</reference>
<dbReference type="Gene3D" id="2.130.10.10">
    <property type="entry name" value="YVTN repeat-like/Quinoprotein amine dehydrogenase"/>
    <property type="match status" value="2"/>
</dbReference>
<dbReference type="SMART" id="SM00320">
    <property type="entry name" value="WD40"/>
    <property type="match status" value="4"/>
</dbReference>
<dbReference type="GO" id="GO:0030687">
    <property type="term" value="C:preribosome, large subunit precursor"/>
    <property type="evidence" value="ECO:0007669"/>
    <property type="project" value="TreeGrafter"/>
</dbReference>
<dbReference type="InterPro" id="IPR036322">
    <property type="entry name" value="WD40_repeat_dom_sf"/>
</dbReference>
<keyword evidence="2" id="KW-0863">Zinc-finger</keyword>
<dbReference type="InterPro" id="IPR021721">
    <property type="entry name" value="Znf_CCCH-type_TRM13"/>
</dbReference>
<dbReference type="WBParaSite" id="jg11518.1">
    <property type="protein sequence ID" value="jg11518.1"/>
    <property type="gene ID" value="jg11518"/>
</dbReference>
<dbReference type="GO" id="GO:0008270">
    <property type="term" value="F:zinc ion binding"/>
    <property type="evidence" value="ECO:0007669"/>
    <property type="project" value="UniProtKB-KW"/>
</dbReference>
<dbReference type="PANTHER" id="PTHR16038:SF4">
    <property type="entry name" value="WD REPEAT-CONTAINING PROTEIN 74"/>
    <property type="match status" value="1"/>
</dbReference>
<organism evidence="8 9">
    <name type="scientific">Ditylenchus dipsaci</name>
    <dbReference type="NCBI Taxonomy" id="166011"/>
    <lineage>
        <taxon>Eukaryota</taxon>
        <taxon>Metazoa</taxon>
        <taxon>Ecdysozoa</taxon>
        <taxon>Nematoda</taxon>
        <taxon>Chromadorea</taxon>
        <taxon>Rhabditida</taxon>
        <taxon>Tylenchina</taxon>
        <taxon>Tylenchomorpha</taxon>
        <taxon>Sphaerularioidea</taxon>
        <taxon>Anguinidae</taxon>
        <taxon>Anguininae</taxon>
        <taxon>Ditylenchus</taxon>
    </lineage>
</organism>
<keyword evidence="8" id="KW-1185">Reference proteome</keyword>
<evidence type="ECO:0000256" key="3">
    <source>
        <dbReference type="ARBA" id="ARBA00022833"/>
    </source>
</evidence>
<dbReference type="PANTHER" id="PTHR16038">
    <property type="entry name" value="NOP SEVEN ASSOCIATED PROTEIN 1"/>
    <property type="match status" value="1"/>
</dbReference>
<dbReference type="InterPro" id="IPR001680">
    <property type="entry name" value="WD40_rpt"/>
</dbReference>
<keyword evidence="1" id="KW-0479">Metal-binding</keyword>
<proteinExistence type="predicted"/>
<dbReference type="Pfam" id="PF11722">
    <property type="entry name" value="zf-TRM13_CCCH"/>
    <property type="match status" value="1"/>
</dbReference>
<sequence length="773" mass="87063">MEMSRCSYVLPIKRRNCRMLTKPGKKFCGEHAIFDSDNSEGRIPCPNDPKHTVNKAGLEEHLASKCNSRLPLDKFIHENLNVAEPNLPKKFLIPSTDALTRVAQIIEKAYLVVENEVEERQLHTKAVEHHLQENETVLGELKKKHLIQQSSIIGYLLENNFLRNSGDSCLVELGSGKAQLAYWMSKIAPYCKFVLIDKVGSRNKYDRKALKEDGNLNFERIRCSIEHLVLNEVNVVKSSESVTAVCKHFCGSATDYEGFCLAPCCHHRAEYAEYVGADYLKYLQISTPGDFAALRHISTWATCKFSRSSAEKCVDQLECGEVSDSWSSKYKEELGRKAKVLFEYGRAEFLKKCGFEVRMFRYVPVQISPENLLLVAKLIKPSVKKYLQMPQKRRSKVSIDQLLADDINGKSKNKLLNVEQLLRSDARGLSKQEINFTKCEEPLNARALVDSEKVVVLEPEVSTGIDCFVGASSGMLKTINLTSSKTTNVLPDAEVLVCQINRELKLFNALTGTYSKLFDVVGGSGIVKGVQVTQNTNIVTAVESGELRVWNSAGEIISSDSMSAGVNLLTMRIAPTKDIVATGGRENPLKLWDLNSEKLTFTARNVRQDNLELRVPIWVTNTRFLNDGRHIVTTTGKHQIRLYDPRAQRKPVKEFEWLDEPIQALSTCCREDFVLVGNNRGELGLFDLRTKISLASKYKGFAGAIRSIDAHPTEPIFASCGIDRFVVLHDLNTRRVLKKIYCKVQLNSILLSRNMSLINSQIKKEEEDDEEDN</sequence>
<name>A0A915CQC9_9BILA</name>
<evidence type="ECO:0000256" key="4">
    <source>
        <dbReference type="PROSITE-ProRule" id="PRU00221"/>
    </source>
</evidence>
<dbReference type="InterPro" id="IPR037379">
    <property type="entry name" value="WDR74/Nsa1"/>
</dbReference>
<feature type="domain" description="Methyltransferase TRM13" evidence="5">
    <location>
        <begin position="147"/>
        <end position="376"/>
    </location>
</feature>
<evidence type="ECO:0000313" key="8">
    <source>
        <dbReference type="Proteomes" id="UP000887574"/>
    </source>
</evidence>
<dbReference type="Pfam" id="PF05206">
    <property type="entry name" value="TRM13"/>
    <property type="match status" value="1"/>
</dbReference>
<feature type="domain" description="Zinc finger CCCH-type TRM13" evidence="7">
    <location>
        <begin position="5"/>
        <end position="32"/>
    </location>
</feature>
<dbReference type="GO" id="GO:0005730">
    <property type="term" value="C:nucleolus"/>
    <property type="evidence" value="ECO:0007669"/>
    <property type="project" value="InterPro"/>
</dbReference>
<keyword evidence="3" id="KW-0862">Zinc</keyword>
<dbReference type="SUPFAM" id="SSF50978">
    <property type="entry name" value="WD40 repeat-like"/>
    <property type="match status" value="1"/>
</dbReference>
<dbReference type="PROSITE" id="PS50082">
    <property type="entry name" value="WD_REPEATS_2"/>
    <property type="match status" value="1"/>
</dbReference>
<feature type="repeat" description="WD" evidence="4">
    <location>
        <begin position="568"/>
        <end position="602"/>
    </location>
</feature>
<dbReference type="InterPro" id="IPR007871">
    <property type="entry name" value="Methyltransferase_TRM13"/>
</dbReference>
<evidence type="ECO:0000256" key="2">
    <source>
        <dbReference type="ARBA" id="ARBA00022771"/>
    </source>
</evidence>
<protein>
    <submittedName>
        <fullName evidence="9">tRNA:m(4)X modification enzyme TRM13</fullName>
    </submittedName>
</protein>
<evidence type="ECO:0000259" key="6">
    <source>
        <dbReference type="Pfam" id="PF05253"/>
    </source>
</evidence>
<accession>A0A915CQC9</accession>
<keyword evidence="4" id="KW-0853">WD repeat</keyword>
<dbReference type="GO" id="GO:0042273">
    <property type="term" value="P:ribosomal large subunit biogenesis"/>
    <property type="evidence" value="ECO:0007669"/>
    <property type="project" value="InterPro"/>
</dbReference>
<feature type="domain" description="CHHC U11-48K-type" evidence="6">
    <location>
        <begin position="42"/>
        <end position="67"/>
    </location>
</feature>
<evidence type="ECO:0000256" key="1">
    <source>
        <dbReference type="ARBA" id="ARBA00022723"/>
    </source>
</evidence>
<evidence type="ECO:0000259" key="7">
    <source>
        <dbReference type="Pfam" id="PF11722"/>
    </source>
</evidence>
<evidence type="ECO:0000259" key="5">
    <source>
        <dbReference type="Pfam" id="PF05206"/>
    </source>
</evidence>
<dbReference type="Proteomes" id="UP000887574">
    <property type="component" value="Unplaced"/>
</dbReference>